<evidence type="ECO:0000313" key="1">
    <source>
        <dbReference type="EMBL" id="MDK6869508.1"/>
    </source>
</evidence>
<evidence type="ECO:0008006" key="3">
    <source>
        <dbReference type="Google" id="ProtNLM"/>
    </source>
</evidence>
<reference evidence="1" key="1">
    <citation type="submission" date="2023-05" db="EMBL/GenBank/DDBJ databases">
        <title>Cataloging the Phylogenetic Diversity of Human Bladder Bacteria.</title>
        <authorList>
            <person name="Du J."/>
        </authorList>
    </citation>
    <scope>NUCLEOTIDE SEQUENCE</scope>
    <source>
        <strain evidence="1">UMB6975B</strain>
    </source>
</reference>
<name>A0AAW6XTQ9_9LACO</name>
<proteinExistence type="predicted"/>
<organism evidence="1 2">
    <name type="scientific">Lactobacillus paragasseri</name>
    <dbReference type="NCBI Taxonomy" id="2107999"/>
    <lineage>
        <taxon>Bacteria</taxon>
        <taxon>Bacillati</taxon>
        <taxon>Bacillota</taxon>
        <taxon>Bacilli</taxon>
        <taxon>Lactobacillales</taxon>
        <taxon>Lactobacillaceae</taxon>
        <taxon>Lactobacillus</taxon>
    </lineage>
</organism>
<protein>
    <recommendedName>
        <fullName evidence="3">Mub B2-like domain-containing protein</fullName>
    </recommendedName>
</protein>
<dbReference type="EMBL" id="JASOLY010000108">
    <property type="protein sequence ID" value="MDK6869508.1"/>
    <property type="molecule type" value="Genomic_DNA"/>
</dbReference>
<feature type="non-terminal residue" evidence="1">
    <location>
        <position position="1"/>
    </location>
</feature>
<evidence type="ECO:0000313" key="2">
    <source>
        <dbReference type="Proteomes" id="UP001232113"/>
    </source>
</evidence>
<dbReference type="RefSeq" id="WP_285032398.1">
    <property type="nucleotide sequence ID" value="NZ_JASOLY010000108.1"/>
</dbReference>
<sequence>VPTNWHITDPDVPATITFGADGHTPITVHVAHNTKTVDKDNVPDGYAKDDFAKDISRSITAKEPSGDVDLSQKTELTRTGTYDEVTKKV</sequence>
<accession>A0AAW6XTQ9</accession>
<gene>
    <name evidence="1" type="ORF">QP354_10835</name>
</gene>
<dbReference type="Proteomes" id="UP001232113">
    <property type="component" value="Unassembled WGS sequence"/>
</dbReference>
<comment type="caution">
    <text evidence="1">The sequence shown here is derived from an EMBL/GenBank/DDBJ whole genome shotgun (WGS) entry which is preliminary data.</text>
</comment>
<dbReference type="AlphaFoldDB" id="A0AAW6XTQ9"/>
<feature type="non-terminal residue" evidence="1">
    <location>
        <position position="89"/>
    </location>
</feature>